<keyword evidence="2" id="KW-1185">Reference proteome</keyword>
<protein>
    <submittedName>
        <fullName evidence="1">Uncharacterized protein</fullName>
    </submittedName>
</protein>
<dbReference type="RefSeq" id="WP_116525246.1">
    <property type="nucleotide sequence ID" value="NZ_QRDX01000026.1"/>
</dbReference>
<sequence length="252" mass="28877">MNKTYFYPLIFLIFLSATKLSIKNNKWNFKDYDKIEYDFSMSATNEVNYLNQKNGVKVSADLIVDIIDSTYADLIVINKKIIEKLNDSITTYDEIELKDDVIFENYTNQGKVEGKISEEATSIKDIIFPVILEEIKIGESITEKFKIPFDLGNDIIELEVENIIVKTKSENGLSSYSGTINSKNYAIENPNVESMTIFVSGNTNFQFDNSKGVFLNQQTDLAFSIKGKLDKNELYDILTFRINQDIKLKNLK</sequence>
<dbReference type="AlphaFoldDB" id="A0A3D9H2N7"/>
<reference evidence="1 2" key="1">
    <citation type="submission" date="2018-07" db="EMBL/GenBank/DDBJ databases">
        <title>Genomic Encyclopedia of Type Strains, Phase III (KMG-III): the genomes of soil and plant-associated and newly described type strains.</title>
        <authorList>
            <person name="Whitman W."/>
        </authorList>
    </citation>
    <scope>NUCLEOTIDE SEQUENCE [LARGE SCALE GENOMIC DNA]</scope>
    <source>
        <strain evidence="1 2">CECT 8487</strain>
    </source>
</reference>
<organism evidence="1 2">
    <name type="scientific">Seonamhaeicola aphaedonensis</name>
    <dbReference type="NCBI Taxonomy" id="1461338"/>
    <lineage>
        <taxon>Bacteria</taxon>
        <taxon>Pseudomonadati</taxon>
        <taxon>Bacteroidota</taxon>
        <taxon>Flavobacteriia</taxon>
        <taxon>Flavobacteriales</taxon>
        <taxon>Flavobacteriaceae</taxon>
    </lineage>
</organism>
<accession>A0A3D9H2N7</accession>
<name>A0A3D9H2N7_9FLAO</name>
<dbReference type="EMBL" id="QRDX01000026">
    <property type="protein sequence ID" value="RED43777.1"/>
    <property type="molecule type" value="Genomic_DNA"/>
</dbReference>
<proteinExistence type="predicted"/>
<dbReference type="OrthoDB" id="1419665at2"/>
<comment type="caution">
    <text evidence="1">The sequence shown here is derived from an EMBL/GenBank/DDBJ whole genome shotgun (WGS) entry which is preliminary data.</text>
</comment>
<dbReference type="Proteomes" id="UP000256629">
    <property type="component" value="Unassembled WGS sequence"/>
</dbReference>
<evidence type="ECO:0000313" key="1">
    <source>
        <dbReference type="EMBL" id="RED43777.1"/>
    </source>
</evidence>
<gene>
    <name evidence="1" type="ORF">DFQ02_1261</name>
</gene>
<evidence type="ECO:0000313" key="2">
    <source>
        <dbReference type="Proteomes" id="UP000256629"/>
    </source>
</evidence>